<proteinExistence type="predicted"/>
<dbReference type="EMBL" id="CAJNOR010007976">
    <property type="protein sequence ID" value="CAF1626517.1"/>
    <property type="molecule type" value="Genomic_DNA"/>
</dbReference>
<dbReference type="Proteomes" id="UP000663828">
    <property type="component" value="Unassembled WGS sequence"/>
</dbReference>
<feature type="compositionally biased region" description="Low complexity" evidence="1">
    <location>
        <begin position="45"/>
        <end position="54"/>
    </location>
</feature>
<organism evidence="2 3">
    <name type="scientific">Adineta ricciae</name>
    <name type="common">Rotifer</name>
    <dbReference type="NCBI Taxonomy" id="249248"/>
    <lineage>
        <taxon>Eukaryota</taxon>
        <taxon>Metazoa</taxon>
        <taxon>Spiralia</taxon>
        <taxon>Gnathifera</taxon>
        <taxon>Rotifera</taxon>
        <taxon>Eurotatoria</taxon>
        <taxon>Bdelloidea</taxon>
        <taxon>Adinetida</taxon>
        <taxon>Adinetidae</taxon>
        <taxon>Adineta</taxon>
    </lineage>
</organism>
<feature type="region of interest" description="Disordered" evidence="1">
    <location>
        <begin position="39"/>
        <end position="64"/>
    </location>
</feature>
<keyword evidence="3" id="KW-1185">Reference proteome</keyword>
<gene>
    <name evidence="2" type="ORF">XAT740_LOCUS50982</name>
</gene>
<dbReference type="AlphaFoldDB" id="A0A816CV32"/>
<evidence type="ECO:0000313" key="3">
    <source>
        <dbReference type="Proteomes" id="UP000663828"/>
    </source>
</evidence>
<evidence type="ECO:0000256" key="1">
    <source>
        <dbReference type="SAM" id="MobiDB-lite"/>
    </source>
</evidence>
<reference evidence="2" key="1">
    <citation type="submission" date="2021-02" db="EMBL/GenBank/DDBJ databases">
        <authorList>
            <person name="Nowell W R."/>
        </authorList>
    </citation>
    <scope>NUCLEOTIDE SEQUENCE</scope>
</reference>
<accession>A0A816CV32</accession>
<protein>
    <submittedName>
        <fullName evidence="2">Uncharacterized protein</fullName>
    </submittedName>
</protein>
<sequence>MSLVDYIDSGDDQNSIEVVSNYDEKDNDLIDMTKNLMFTSDGDSDSNSDSGFDGKPINGIGGEDANIRSTRTIIDIHHVVPIDNEIHSSSKSDHSNISNIRKNTKDLKRKRRCWSVEKKLEILHELKSNRNKRGTASANDCSPAQLRKWLLNENKLVAILKSKNGEFSICLINSTEISSSIDKMR</sequence>
<evidence type="ECO:0000313" key="2">
    <source>
        <dbReference type="EMBL" id="CAF1626517.1"/>
    </source>
</evidence>
<comment type="caution">
    <text evidence="2">The sequence shown here is derived from an EMBL/GenBank/DDBJ whole genome shotgun (WGS) entry which is preliminary data.</text>
</comment>
<name>A0A816CV32_ADIRI</name>